<dbReference type="SUPFAM" id="SSF158472">
    <property type="entry name" value="HAMP domain-like"/>
    <property type="match status" value="1"/>
</dbReference>
<dbReference type="Proteomes" id="UP001235303">
    <property type="component" value="Unassembled WGS sequence"/>
</dbReference>
<dbReference type="InterPro" id="IPR036097">
    <property type="entry name" value="HisK_dim/P_sf"/>
</dbReference>
<evidence type="ECO:0000256" key="3">
    <source>
        <dbReference type="ARBA" id="ARBA00012438"/>
    </source>
</evidence>
<dbReference type="CDD" id="cd17546">
    <property type="entry name" value="REC_hyHK_CKI1_RcsC-like"/>
    <property type="match status" value="1"/>
</dbReference>
<dbReference type="SMART" id="SM00388">
    <property type="entry name" value="HisKA"/>
    <property type="match status" value="1"/>
</dbReference>
<dbReference type="SMART" id="SM00387">
    <property type="entry name" value="HATPase_c"/>
    <property type="match status" value="1"/>
</dbReference>
<evidence type="ECO:0000256" key="6">
    <source>
        <dbReference type="ARBA" id="ARBA00022679"/>
    </source>
</evidence>
<keyword evidence="7 13" id="KW-0812">Transmembrane</keyword>
<evidence type="ECO:0000256" key="12">
    <source>
        <dbReference type="SAM" id="Coils"/>
    </source>
</evidence>
<evidence type="ECO:0000313" key="18">
    <source>
        <dbReference type="Proteomes" id="UP001235303"/>
    </source>
</evidence>
<evidence type="ECO:0000259" key="15">
    <source>
        <dbReference type="PROSITE" id="PS50110"/>
    </source>
</evidence>
<dbReference type="InterPro" id="IPR003661">
    <property type="entry name" value="HisK_dim/P_dom"/>
</dbReference>
<dbReference type="SUPFAM" id="SSF55874">
    <property type="entry name" value="ATPase domain of HSP90 chaperone/DNA topoisomerase II/histidine kinase"/>
    <property type="match status" value="1"/>
</dbReference>
<feature type="domain" description="HAMP" evidence="16">
    <location>
        <begin position="363"/>
        <end position="415"/>
    </location>
</feature>
<keyword evidence="9 13" id="KW-1133">Transmembrane helix</keyword>
<dbReference type="SMART" id="SM00448">
    <property type="entry name" value="REC"/>
    <property type="match status" value="1"/>
</dbReference>
<keyword evidence="8" id="KW-0418">Kinase</keyword>
<dbReference type="SUPFAM" id="SSF52172">
    <property type="entry name" value="CheY-like"/>
    <property type="match status" value="1"/>
</dbReference>
<organism evidence="17 18">
    <name type="scientific">Roseofilum acuticapitatum BLCC-M154</name>
    <dbReference type="NCBI Taxonomy" id="3022444"/>
    <lineage>
        <taxon>Bacteria</taxon>
        <taxon>Bacillati</taxon>
        <taxon>Cyanobacteriota</taxon>
        <taxon>Cyanophyceae</taxon>
        <taxon>Desertifilales</taxon>
        <taxon>Desertifilaceae</taxon>
        <taxon>Roseofilum</taxon>
        <taxon>Roseofilum acuticapitatum</taxon>
    </lineage>
</organism>
<sequence>MNATPGTIGSRIERFFNHYSLRHQLLGVFCFIALTPLVSFAWWNYYTTRTALIESANQSLDAAASQTATTLDAFMRVNLTVIFTEAQQDPLTAYLQAAPNPSPDLEEQARGTLDSLLVKDKVFLVSSALLNTEGRNILDTDSSQMGRDESDRDYFQIALETGEPFVSQVEFSDGKPYLYFSQSIRDRQTGEVVGVLRSQYSAAKLQYLILESNNLAGSLSFPILLDDHNLRLAQGYRDDGSLPQEVLFQFLAPPEPETLEQLQAIYRLPADLTEDNATQLRDFDQLAANFNPDRPYFNTILSQQQQIEYAGAIQLIHIQPWKIAYLRPKSVFLQPIDIQTRHNLLLAFGTTLAALAVGFGMANVIASPIQRLTETAKQIAEGNLSARAELESGNEIGQLARAFNTMTAQLRSAIDTLEEKVRDRTLELEVAKETADNANQAKSEFLANMSHELRTPLNGILGYAQILGRSKTLSEPDSKGVNIIYQCGSHLLTLINDVLDLSKIEARKLELNPTAVHFPSLLQSVVEMCRIKAEQKRIDFIYEPSSRLPEGVETDEKRLRQVLINLLGNAIKFTDPVPPLERGVRGDRGSVKLQIDIVDQSETTATLLFRAIDTGVGIATADLGKLFQAFEQVGDRQKQSEGTGLGLAISQQIVGLMGSQIEVTSQLGQGSEFSFSVCFPLASDWAIRQSGLEGSDRIIGYEGVGAASPEENQCTILIVDDRWENRAVVSNLLAPLDFQIVEAENGQEGLEKLGELHVDLVITDLVMPVMDGFEFIQHIRSSQDLQHHKIIVSSASVSQIDQHKAMDAGGDCFLNKPVDLRELLAAISECLELQWIYENPENTDALWESIPRQIVPPAPSILTTLLDLAQQDRIKDLGESLEALARTDSTYIPFTQSLLDLANQFATEEIEGILQQHLSKGESHAQ</sequence>
<dbReference type="Pfam" id="PF00672">
    <property type="entry name" value="HAMP"/>
    <property type="match status" value="1"/>
</dbReference>
<dbReference type="InterPro" id="IPR003594">
    <property type="entry name" value="HATPase_dom"/>
</dbReference>
<dbReference type="InterPro" id="IPR005467">
    <property type="entry name" value="His_kinase_dom"/>
</dbReference>
<dbReference type="SMART" id="SM00304">
    <property type="entry name" value="HAMP"/>
    <property type="match status" value="1"/>
</dbReference>
<dbReference type="InterPro" id="IPR011006">
    <property type="entry name" value="CheY-like_superfamily"/>
</dbReference>
<keyword evidence="6" id="KW-0808">Transferase</keyword>
<evidence type="ECO:0000256" key="8">
    <source>
        <dbReference type="ARBA" id="ARBA00022777"/>
    </source>
</evidence>
<evidence type="ECO:0000256" key="7">
    <source>
        <dbReference type="ARBA" id="ARBA00022692"/>
    </source>
</evidence>
<dbReference type="CDD" id="cd12914">
    <property type="entry name" value="PDC1_DGC_like"/>
    <property type="match status" value="1"/>
</dbReference>
<keyword evidence="4" id="KW-1003">Cell membrane</keyword>
<dbReference type="PRINTS" id="PR00344">
    <property type="entry name" value="BCTRLSENSOR"/>
</dbReference>
<comment type="catalytic activity">
    <reaction evidence="1">
        <text>ATP + protein L-histidine = ADP + protein N-phospho-L-histidine.</text>
        <dbReference type="EC" id="2.7.13.3"/>
    </reaction>
</comment>
<evidence type="ECO:0000256" key="13">
    <source>
        <dbReference type="SAM" id="Phobius"/>
    </source>
</evidence>
<proteinExistence type="predicted"/>
<evidence type="ECO:0000259" key="14">
    <source>
        <dbReference type="PROSITE" id="PS50109"/>
    </source>
</evidence>
<dbReference type="InterPro" id="IPR003660">
    <property type="entry name" value="HAMP_dom"/>
</dbReference>
<evidence type="ECO:0000256" key="10">
    <source>
        <dbReference type="ARBA" id="ARBA00023012"/>
    </source>
</evidence>
<feature type="domain" description="Response regulatory" evidence="15">
    <location>
        <begin position="715"/>
        <end position="831"/>
    </location>
</feature>
<comment type="caution">
    <text evidence="17">The sequence shown here is derived from an EMBL/GenBank/DDBJ whole genome shotgun (WGS) entry which is preliminary data.</text>
</comment>
<dbReference type="EC" id="2.7.13.3" evidence="3"/>
<dbReference type="CDD" id="cd16922">
    <property type="entry name" value="HATPase_EvgS-ArcB-TorS-like"/>
    <property type="match status" value="1"/>
</dbReference>
<dbReference type="Pfam" id="PF00072">
    <property type="entry name" value="Response_reg"/>
    <property type="match status" value="1"/>
</dbReference>
<reference evidence="17 18" key="1">
    <citation type="submission" date="2023-01" db="EMBL/GenBank/DDBJ databases">
        <title>Novel diversity within Roseofilum (Cyanobacteria; Desertifilaceae) from marine benthic mats with descriptions of four novel species.</title>
        <authorList>
            <person name="Wang Y."/>
            <person name="Berthold D.E."/>
            <person name="Hu J."/>
            <person name="Lefler F.W."/>
            <person name="Laughinghouse H.D. IV."/>
        </authorList>
    </citation>
    <scope>NUCLEOTIDE SEQUENCE [LARGE SCALE GENOMIC DNA]</scope>
    <source>
        <strain evidence="17 18">BLCC-M154</strain>
    </source>
</reference>
<comment type="subcellular location">
    <subcellularLocation>
        <location evidence="2">Cell membrane</location>
        <topology evidence="2">Multi-pass membrane protein</topology>
    </subcellularLocation>
</comment>
<dbReference type="CDD" id="cd06225">
    <property type="entry name" value="HAMP"/>
    <property type="match status" value="1"/>
</dbReference>
<dbReference type="SUPFAM" id="SSF47384">
    <property type="entry name" value="Homodimeric domain of signal transducing histidine kinase"/>
    <property type="match status" value="1"/>
</dbReference>
<dbReference type="RefSeq" id="WP_283755552.1">
    <property type="nucleotide sequence ID" value="NZ_JAQOSP010000128.1"/>
</dbReference>
<dbReference type="InterPro" id="IPR036890">
    <property type="entry name" value="HATPase_C_sf"/>
</dbReference>
<dbReference type="EMBL" id="JAQOSP010000128">
    <property type="protein sequence ID" value="MDJ1171798.1"/>
    <property type="molecule type" value="Genomic_DNA"/>
</dbReference>
<protein>
    <recommendedName>
        <fullName evidence="3">histidine kinase</fullName>
        <ecNumber evidence="3">2.7.13.3</ecNumber>
    </recommendedName>
</protein>
<dbReference type="Gene3D" id="6.10.340.10">
    <property type="match status" value="1"/>
</dbReference>
<dbReference type="Pfam" id="PF00512">
    <property type="entry name" value="HisKA"/>
    <property type="match status" value="1"/>
</dbReference>
<dbReference type="InterPro" id="IPR001789">
    <property type="entry name" value="Sig_transdc_resp-reg_receiver"/>
</dbReference>
<feature type="modified residue" description="4-aspartylphosphate" evidence="11">
    <location>
        <position position="764"/>
    </location>
</feature>
<evidence type="ECO:0000256" key="4">
    <source>
        <dbReference type="ARBA" id="ARBA00022475"/>
    </source>
</evidence>
<evidence type="ECO:0000256" key="11">
    <source>
        <dbReference type="PROSITE-ProRule" id="PRU00169"/>
    </source>
</evidence>
<feature type="domain" description="Histidine kinase" evidence="14">
    <location>
        <begin position="448"/>
        <end position="683"/>
    </location>
</feature>
<keyword evidence="12" id="KW-0175">Coiled coil</keyword>
<evidence type="ECO:0000259" key="16">
    <source>
        <dbReference type="PROSITE" id="PS50885"/>
    </source>
</evidence>
<dbReference type="InterPro" id="IPR029151">
    <property type="entry name" value="Sensor-like_sf"/>
</dbReference>
<feature type="transmembrane region" description="Helical" evidence="13">
    <location>
        <begin position="25"/>
        <end position="45"/>
    </location>
</feature>
<dbReference type="Gene3D" id="3.30.565.10">
    <property type="entry name" value="Histidine kinase-like ATPase, C-terminal domain"/>
    <property type="match status" value="1"/>
</dbReference>
<dbReference type="PROSITE" id="PS50109">
    <property type="entry name" value="HIS_KIN"/>
    <property type="match status" value="1"/>
</dbReference>
<evidence type="ECO:0000256" key="2">
    <source>
        <dbReference type="ARBA" id="ARBA00004651"/>
    </source>
</evidence>
<keyword evidence="5 11" id="KW-0597">Phosphoprotein</keyword>
<dbReference type="PROSITE" id="PS50110">
    <property type="entry name" value="RESPONSE_REGULATORY"/>
    <property type="match status" value="1"/>
</dbReference>
<accession>A0ABT7AY13</accession>
<dbReference type="Gene3D" id="3.30.450.20">
    <property type="entry name" value="PAS domain"/>
    <property type="match status" value="1"/>
</dbReference>
<keyword evidence="13" id="KW-0472">Membrane</keyword>
<dbReference type="Pfam" id="PF02518">
    <property type="entry name" value="HATPase_c"/>
    <property type="match status" value="1"/>
</dbReference>
<keyword evidence="18" id="KW-1185">Reference proteome</keyword>
<gene>
    <name evidence="17" type="ORF">PMG71_20420</name>
</gene>
<name>A0ABT7AY13_9CYAN</name>
<dbReference type="PANTHER" id="PTHR43047:SF72">
    <property type="entry name" value="OSMOSENSING HISTIDINE PROTEIN KINASE SLN1"/>
    <property type="match status" value="1"/>
</dbReference>
<keyword evidence="10" id="KW-0902">Two-component regulatory system</keyword>
<dbReference type="InterPro" id="IPR004358">
    <property type="entry name" value="Sig_transdc_His_kin-like_C"/>
</dbReference>
<evidence type="ECO:0000256" key="1">
    <source>
        <dbReference type="ARBA" id="ARBA00000085"/>
    </source>
</evidence>
<dbReference type="Gene3D" id="3.40.50.2300">
    <property type="match status" value="1"/>
</dbReference>
<feature type="transmembrane region" description="Helical" evidence="13">
    <location>
        <begin position="344"/>
        <end position="366"/>
    </location>
</feature>
<evidence type="ECO:0000256" key="5">
    <source>
        <dbReference type="ARBA" id="ARBA00022553"/>
    </source>
</evidence>
<feature type="coiled-coil region" evidence="12">
    <location>
        <begin position="414"/>
        <end position="448"/>
    </location>
</feature>
<evidence type="ECO:0000256" key="9">
    <source>
        <dbReference type="ARBA" id="ARBA00022989"/>
    </source>
</evidence>
<dbReference type="SUPFAM" id="SSF103190">
    <property type="entry name" value="Sensory domain-like"/>
    <property type="match status" value="1"/>
</dbReference>
<evidence type="ECO:0000313" key="17">
    <source>
        <dbReference type="EMBL" id="MDJ1171798.1"/>
    </source>
</evidence>
<dbReference type="PROSITE" id="PS50885">
    <property type="entry name" value="HAMP"/>
    <property type="match status" value="1"/>
</dbReference>
<dbReference type="PANTHER" id="PTHR43047">
    <property type="entry name" value="TWO-COMPONENT HISTIDINE PROTEIN KINASE"/>
    <property type="match status" value="1"/>
</dbReference>
<dbReference type="CDD" id="cd00082">
    <property type="entry name" value="HisKA"/>
    <property type="match status" value="1"/>
</dbReference>
<dbReference type="Gene3D" id="1.10.287.130">
    <property type="match status" value="1"/>
</dbReference>